<dbReference type="Proteomes" id="UP000244855">
    <property type="component" value="Unassembled WGS sequence"/>
</dbReference>
<reference evidence="1 2" key="1">
    <citation type="journal article" date="2018" name="Sci. Rep.">
        <title>Comparative genomics provides insights into the lifestyle and reveals functional heterogeneity of dark septate endophytic fungi.</title>
        <authorList>
            <person name="Knapp D.G."/>
            <person name="Nemeth J.B."/>
            <person name="Barry K."/>
            <person name="Hainaut M."/>
            <person name="Henrissat B."/>
            <person name="Johnson J."/>
            <person name="Kuo A."/>
            <person name="Lim J.H.P."/>
            <person name="Lipzen A."/>
            <person name="Nolan M."/>
            <person name="Ohm R.A."/>
            <person name="Tamas L."/>
            <person name="Grigoriev I.V."/>
            <person name="Spatafora J.W."/>
            <person name="Nagy L.G."/>
            <person name="Kovacs G.M."/>
        </authorList>
    </citation>
    <scope>NUCLEOTIDE SEQUENCE [LARGE SCALE GENOMIC DNA]</scope>
    <source>
        <strain evidence="1 2">DSE2036</strain>
    </source>
</reference>
<keyword evidence="2" id="KW-1185">Reference proteome</keyword>
<proteinExistence type="predicted"/>
<gene>
    <name evidence="1" type="ORF">DM02DRAFT_650466</name>
</gene>
<name>A0A2V1E980_9PLEO</name>
<protein>
    <submittedName>
        <fullName evidence="1">Uncharacterized protein</fullName>
    </submittedName>
</protein>
<evidence type="ECO:0000313" key="1">
    <source>
        <dbReference type="EMBL" id="PVI05795.1"/>
    </source>
</evidence>
<accession>A0A2V1E980</accession>
<dbReference type="EMBL" id="KZ805312">
    <property type="protein sequence ID" value="PVI05795.1"/>
    <property type="molecule type" value="Genomic_DNA"/>
</dbReference>
<organism evidence="1 2">
    <name type="scientific">Periconia macrospinosa</name>
    <dbReference type="NCBI Taxonomy" id="97972"/>
    <lineage>
        <taxon>Eukaryota</taxon>
        <taxon>Fungi</taxon>
        <taxon>Dikarya</taxon>
        <taxon>Ascomycota</taxon>
        <taxon>Pezizomycotina</taxon>
        <taxon>Dothideomycetes</taxon>
        <taxon>Pleosporomycetidae</taxon>
        <taxon>Pleosporales</taxon>
        <taxon>Massarineae</taxon>
        <taxon>Periconiaceae</taxon>
        <taxon>Periconia</taxon>
    </lineage>
</organism>
<dbReference type="AlphaFoldDB" id="A0A2V1E980"/>
<evidence type="ECO:0000313" key="2">
    <source>
        <dbReference type="Proteomes" id="UP000244855"/>
    </source>
</evidence>
<dbReference type="OrthoDB" id="3670250at2759"/>
<sequence length="336" mass="37233">MPNTPEEAQTAFDLATGQPTYGMLESYKPDRLNYKRTDLGLPRYDATEKSRLFRDASVFGDTVYLPRGASGPWIDKTPGGAFNGQIDKITAALLSAQDPSTTRGRLARAMKASQSSSLKPLTGRDGFTFVSILQHYAVWLEADMADLCFDWPLMQRQCTGAWKKIYAALNADPVWAQDFASNAEHGKSPQLVANAIISTGLITGRYPRFMDIAHRVLQSYLRQQDEETKWPYGEVSLMTMLKYHARTARLFGVNGLLDVDVLYKGWTAAQKQERKVVVEQAVARAQAPDNDDLREVFTKQAMKALSKAALGGVDGIMGLFGGLRNELGELKAAQRK</sequence>